<feature type="compositionally biased region" description="Low complexity" evidence="9">
    <location>
        <begin position="86"/>
        <end position="102"/>
    </location>
</feature>
<comment type="caution">
    <text evidence="10">The sequence shown here is derived from an EMBL/GenBank/DDBJ whole genome shotgun (WGS) entry which is preliminary data.</text>
</comment>
<feature type="region of interest" description="Disordered" evidence="9">
    <location>
        <begin position="1"/>
        <end position="203"/>
    </location>
</feature>
<feature type="region of interest" description="Disordered" evidence="9">
    <location>
        <begin position="323"/>
        <end position="362"/>
    </location>
</feature>
<keyword evidence="5" id="KW-0678">Repressor</keyword>
<feature type="compositionally biased region" description="Basic and acidic residues" evidence="9">
    <location>
        <begin position="57"/>
        <end position="69"/>
    </location>
</feature>
<feature type="compositionally biased region" description="Polar residues" evidence="9">
    <location>
        <begin position="140"/>
        <end position="150"/>
    </location>
</feature>
<accession>A0AAD9W456</accession>
<feature type="region of interest" description="Disordered" evidence="9">
    <location>
        <begin position="243"/>
        <end position="263"/>
    </location>
</feature>
<protein>
    <submittedName>
        <fullName evidence="10">Uncharacterized protein</fullName>
    </submittedName>
</protein>
<name>A0AAD9W456_PHOAM</name>
<evidence type="ECO:0000256" key="3">
    <source>
        <dbReference type="ARBA" id="ARBA00006922"/>
    </source>
</evidence>
<evidence type="ECO:0000313" key="11">
    <source>
        <dbReference type="Proteomes" id="UP001265746"/>
    </source>
</evidence>
<feature type="compositionally biased region" description="Pro residues" evidence="9">
    <location>
        <begin position="187"/>
        <end position="196"/>
    </location>
</feature>
<organism evidence="10 11">
    <name type="scientific">Phomopsis amygdali</name>
    <name type="common">Fusicoccum amygdali</name>
    <dbReference type="NCBI Taxonomy" id="1214568"/>
    <lineage>
        <taxon>Eukaryota</taxon>
        <taxon>Fungi</taxon>
        <taxon>Dikarya</taxon>
        <taxon>Ascomycota</taxon>
        <taxon>Pezizomycotina</taxon>
        <taxon>Sordariomycetes</taxon>
        <taxon>Sordariomycetidae</taxon>
        <taxon>Diaporthales</taxon>
        <taxon>Diaporthaceae</taxon>
        <taxon>Diaporthe</taxon>
    </lineage>
</organism>
<evidence type="ECO:0000256" key="8">
    <source>
        <dbReference type="ARBA" id="ARBA00023242"/>
    </source>
</evidence>
<evidence type="ECO:0000256" key="1">
    <source>
        <dbReference type="ARBA" id="ARBA00004123"/>
    </source>
</evidence>
<evidence type="ECO:0000256" key="6">
    <source>
        <dbReference type="ARBA" id="ARBA00023015"/>
    </source>
</evidence>
<keyword evidence="4" id="KW-0963">Cytoplasm</keyword>
<evidence type="ECO:0000256" key="9">
    <source>
        <dbReference type="SAM" id="MobiDB-lite"/>
    </source>
</evidence>
<reference evidence="10" key="1">
    <citation type="submission" date="2023-06" db="EMBL/GenBank/DDBJ databases">
        <authorList>
            <person name="Noh H."/>
        </authorList>
    </citation>
    <scope>NUCLEOTIDE SEQUENCE</scope>
    <source>
        <strain evidence="10">DUCC20226</strain>
    </source>
</reference>
<gene>
    <name evidence="10" type="ORF">N8I77_008136</name>
</gene>
<evidence type="ECO:0000256" key="4">
    <source>
        <dbReference type="ARBA" id="ARBA00022490"/>
    </source>
</evidence>
<dbReference type="EMBL" id="JAUJFL010000004">
    <property type="protein sequence ID" value="KAK2605287.1"/>
    <property type="molecule type" value="Genomic_DNA"/>
</dbReference>
<dbReference type="AlphaFoldDB" id="A0AAD9W456"/>
<feature type="compositionally biased region" description="Low complexity" evidence="9">
    <location>
        <begin position="156"/>
        <end position="178"/>
    </location>
</feature>
<evidence type="ECO:0000256" key="7">
    <source>
        <dbReference type="ARBA" id="ARBA00023163"/>
    </source>
</evidence>
<sequence length="362" mass="38156">MSATATPTKRRVLGSLDVNVQMSPKSPGLAGSPLKRGSREASLSLSRCASPSPRKPASKDVSPKKRPLDEATASQPAVKKLCSDEAAGAVPAPDATAAAAAGKQQTVQNSDEDEPSTSQPTTGDRRSVSPDASSLFDASGMNTSQDTTITEPDLDAPITVTAPTVPAAPIAPVTAPTPSISNAFVSPLPPPPPPPQTRRITTREELKQKTEILKLRLSLANYKVKTGQVDVPLERLQVRPVPGMTRRRTPLPSMSAHTVERSTPAQQWYRLGNDRRIAASLPAQAGRDLARDGEGRIAHDSVDMSPATEKHILPRLSSASLSIVSTPHKHRDAEEEDMLTSSALRGGAAKGLLSLSQGSVGR</sequence>
<keyword evidence="11" id="KW-1185">Reference proteome</keyword>
<evidence type="ECO:0000256" key="2">
    <source>
        <dbReference type="ARBA" id="ARBA00004496"/>
    </source>
</evidence>
<dbReference type="Proteomes" id="UP001265746">
    <property type="component" value="Unassembled WGS sequence"/>
</dbReference>
<evidence type="ECO:0000256" key="5">
    <source>
        <dbReference type="ARBA" id="ARBA00022491"/>
    </source>
</evidence>
<proteinExistence type="inferred from homology"/>
<keyword evidence="8" id="KW-0539">Nucleus</keyword>
<dbReference type="InterPro" id="IPR013734">
    <property type="entry name" value="TF_Nrm1/Whi5"/>
</dbReference>
<dbReference type="GO" id="GO:0005634">
    <property type="term" value="C:nucleus"/>
    <property type="evidence" value="ECO:0007669"/>
    <property type="project" value="UniProtKB-SubCell"/>
</dbReference>
<comment type="similarity">
    <text evidence="3">Belongs to the WHI5/NRM1 family.</text>
</comment>
<dbReference type="GO" id="GO:0005737">
    <property type="term" value="C:cytoplasm"/>
    <property type="evidence" value="ECO:0007669"/>
    <property type="project" value="UniProtKB-SubCell"/>
</dbReference>
<keyword evidence="6" id="KW-0805">Transcription regulation</keyword>
<keyword evidence="7" id="KW-0804">Transcription</keyword>
<evidence type="ECO:0000313" key="10">
    <source>
        <dbReference type="EMBL" id="KAK2605287.1"/>
    </source>
</evidence>
<comment type="subcellular location">
    <subcellularLocation>
        <location evidence="2">Cytoplasm</location>
    </subcellularLocation>
    <subcellularLocation>
        <location evidence="1">Nucleus</location>
    </subcellularLocation>
</comment>
<dbReference type="Pfam" id="PF08528">
    <property type="entry name" value="Whi5"/>
    <property type="match status" value="1"/>
</dbReference>